<proteinExistence type="predicted"/>
<feature type="signal peptide" evidence="3">
    <location>
        <begin position="1"/>
        <end position="21"/>
    </location>
</feature>
<reference evidence="4 5" key="1">
    <citation type="submission" date="2017-06" db="EMBL/GenBank/DDBJ databases">
        <title>Ant-infecting Ophiocordyceps genomes reveal a high diversity of potential behavioral manipulation genes and a possible major role for enterotoxins.</title>
        <authorList>
            <person name="De Bekker C."/>
            <person name="Evans H.C."/>
            <person name="Brachmann A."/>
            <person name="Hughes D.P."/>
        </authorList>
    </citation>
    <scope>NUCLEOTIDE SEQUENCE [LARGE SCALE GENOMIC DNA]</scope>
    <source>
        <strain evidence="4 5">Map64</strain>
    </source>
</reference>
<name>A0A2C5XAH3_9HYPO</name>
<feature type="chain" id="PRO_5013310572" description="Transmembrane protein" evidence="3">
    <location>
        <begin position="22"/>
        <end position="163"/>
    </location>
</feature>
<comment type="caution">
    <text evidence="4">The sequence shown here is derived from an EMBL/GenBank/DDBJ whole genome shotgun (WGS) entry which is preliminary data.</text>
</comment>
<dbReference type="EMBL" id="NJET01000028">
    <property type="protein sequence ID" value="PHH64619.1"/>
    <property type="molecule type" value="Genomic_DNA"/>
</dbReference>
<dbReference type="AlphaFoldDB" id="A0A2C5XAH3"/>
<feature type="compositionally biased region" description="Basic and acidic residues" evidence="1">
    <location>
        <begin position="60"/>
        <end position="74"/>
    </location>
</feature>
<feature type="transmembrane region" description="Helical" evidence="2">
    <location>
        <begin position="78"/>
        <end position="99"/>
    </location>
</feature>
<evidence type="ECO:0000313" key="4">
    <source>
        <dbReference type="EMBL" id="PHH64619.1"/>
    </source>
</evidence>
<keyword evidence="5" id="KW-1185">Reference proteome</keyword>
<keyword evidence="2" id="KW-0812">Transmembrane</keyword>
<evidence type="ECO:0008006" key="6">
    <source>
        <dbReference type="Google" id="ProtNLM"/>
    </source>
</evidence>
<evidence type="ECO:0000313" key="5">
    <source>
        <dbReference type="Proteomes" id="UP000226192"/>
    </source>
</evidence>
<keyword evidence="2" id="KW-1133">Transmembrane helix</keyword>
<evidence type="ECO:0000256" key="1">
    <source>
        <dbReference type="SAM" id="MobiDB-lite"/>
    </source>
</evidence>
<feature type="region of interest" description="Disordered" evidence="1">
    <location>
        <begin position="28"/>
        <end position="74"/>
    </location>
</feature>
<feature type="compositionally biased region" description="Pro residues" evidence="1">
    <location>
        <begin position="129"/>
        <end position="138"/>
    </location>
</feature>
<sequence>MQQWRGTTAVGLLGLAVEVLSLPVFNEAGPREESSSSAVGGGAGGMARRSRPDGTAPVDQAHDEQPAASKTDGKSHQLPLFTIGVLAAIVLTFFLFWGLHHLFRRRARRTAAAHANEKRAAQEAAAATPSPPSPPHPPLGLATDAPFLSLPPYEQRASKRDDA</sequence>
<organism evidence="4 5">
    <name type="scientific">Ophiocordyceps australis</name>
    <dbReference type="NCBI Taxonomy" id="1399860"/>
    <lineage>
        <taxon>Eukaryota</taxon>
        <taxon>Fungi</taxon>
        <taxon>Dikarya</taxon>
        <taxon>Ascomycota</taxon>
        <taxon>Pezizomycotina</taxon>
        <taxon>Sordariomycetes</taxon>
        <taxon>Hypocreomycetidae</taxon>
        <taxon>Hypocreales</taxon>
        <taxon>Ophiocordycipitaceae</taxon>
        <taxon>Ophiocordyceps</taxon>
    </lineage>
</organism>
<evidence type="ECO:0000256" key="3">
    <source>
        <dbReference type="SAM" id="SignalP"/>
    </source>
</evidence>
<feature type="region of interest" description="Disordered" evidence="1">
    <location>
        <begin position="113"/>
        <end position="163"/>
    </location>
</feature>
<accession>A0A2C5XAH3</accession>
<keyword evidence="2" id="KW-0472">Membrane</keyword>
<evidence type="ECO:0000256" key="2">
    <source>
        <dbReference type="SAM" id="Phobius"/>
    </source>
</evidence>
<gene>
    <name evidence="4" type="ORF">CDD81_4230</name>
</gene>
<protein>
    <recommendedName>
        <fullName evidence="6">Transmembrane protein</fullName>
    </recommendedName>
</protein>
<dbReference type="Proteomes" id="UP000226192">
    <property type="component" value="Unassembled WGS sequence"/>
</dbReference>
<keyword evidence="3" id="KW-0732">Signal</keyword>